<name>A0A1G7SBS9_9GAMM</name>
<dbReference type="PANTHER" id="PTHR48111">
    <property type="entry name" value="REGULATOR OF RPOS"/>
    <property type="match status" value="1"/>
</dbReference>
<dbReference type="Pfam" id="PF00486">
    <property type="entry name" value="Trans_reg_C"/>
    <property type="match status" value="1"/>
</dbReference>
<feature type="domain" description="Response regulatory" evidence="6">
    <location>
        <begin position="2"/>
        <end position="117"/>
    </location>
</feature>
<dbReference type="CDD" id="cd00383">
    <property type="entry name" value="trans_reg_C"/>
    <property type="match status" value="1"/>
</dbReference>
<evidence type="ECO:0000313" key="9">
    <source>
        <dbReference type="Proteomes" id="UP000198641"/>
    </source>
</evidence>
<dbReference type="STRING" id="284577.SAMN05216571_10669"/>
<feature type="domain" description="OmpR/PhoB-type" evidence="7">
    <location>
        <begin position="126"/>
        <end position="225"/>
    </location>
</feature>
<dbReference type="RefSeq" id="WP_092525567.1">
    <property type="nucleotide sequence ID" value="NZ_FNCI01000006.1"/>
</dbReference>
<dbReference type="Gene3D" id="6.10.250.690">
    <property type="match status" value="1"/>
</dbReference>
<dbReference type="InterPro" id="IPR001789">
    <property type="entry name" value="Sig_transdc_resp-reg_receiver"/>
</dbReference>
<dbReference type="Gene3D" id="1.10.10.10">
    <property type="entry name" value="Winged helix-like DNA-binding domain superfamily/Winged helix DNA-binding domain"/>
    <property type="match status" value="1"/>
</dbReference>
<organism evidence="8 9">
    <name type="scientific">Onishia taeanensis</name>
    <dbReference type="NCBI Taxonomy" id="284577"/>
    <lineage>
        <taxon>Bacteria</taxon>
        <taxon>Pseudomonadati</taxon>
        <taxon>Pseudomonadota</taxon>
        <taxon>Gammaproteobacteria</taxon>
        <taxon>Oceanospirillales</taxon>
        <taxon>Halomonadaceae</taxon>
        <taxon>Onishia</taxon>
    </lineage>
</organism>
<evidence type="ECO:0000313" key="8">
    <source>
        <dbReference type="EMBL" id="SDG20362.1"/>
    </source>
</evidence>
<keyword evidence="1 4" id="KW-0597">Phosphoprotein</keyword>
<dbReference type="InterPro" id="IPR011006">
    <property type="entry name" value="CheY-like_superfamily"/>
</dbReference>
<proteinExistence type="predicted"/>
<dbReference type="Pfam" id="PF00072">
    <property type="entry name" value="Response_reg"/>
    <property type="match status" value="1"/>
</dbReference>
<dbReference type="GO" id="GO:0005829">
    <property type="term" value="C:cytosol"/>
    <property type="evidence" value="ECO:0007669"/>
    <property type="project" value="TreeGrafter"/>
</dbReference>
<dbReference type="AlphaFoldDB" id="A0A1G7SBS9"/>
<dbReference type="InterPro" id="IPR036388">
    <property type="entry name" value="WH-like_DNA-bd_sf"/>
</dbReference>
<dbReference type="PANTHER" id="PTHR48111:SF40">
    <property type="entry name" value="PHOSPHATE REGULON TRANSCRIPTIONAL REGULATORY PROTEIN PHOB"/>
    <property type="match status" value="1"/>
</dbReference>
<dbReference type="Gene3D" id="3.40.50.2300">
    <property type="match status" value="1"/>
</dbReference>
<dbReference type="PROSITE" id="PS51755">
    <property type="entry name" value="OMPR_PHOB"/>
    <property type="match status" value="1"/>
</dbReference>
<dbReference type="GO" id="GO:0000156">
    <property type="term" value="F:phosphorelay response regulator activity"/>
    <property type="evidence" value="ECO:0007669"/>
    <property type="project" value="TreeGrafter"/>
</dbReference>
<dbReference type="PROSITE" id="PS50110">
    <property type="entry name" value="RESPONSE_REGULATORY"/>
    <property type="match status" value="1"/>
</dbReference>
<dbReference type="OrthoDB" id="9802426at2"/>
<dbReference type="SMART" id="SM00448">
    <property type="entry name" value="REC"/>
    <property type="match status" value="1"/>
</dbReference>
<dbReference type="GO" id="GO:0000976">
    <property type="term" value="F:transcription cis-regulatory region binding"/>
    <property type="evidence" value="ECO:0007669"/>
    <property type="project" value="TreeGrafter"/>
</dbReference>
<keyword evidence="2" id="KW-0902">Two-component regulatory system</keyword>
<reference evidence="8 9" key="1">
    <citation type="submission" date="2016-10" db="EMBL/GenBank/DDBJ databases">
        <authorList>
            <person name="de Groot N.N."/>
        </authorList>
    </citation>
    <scope>NUCLEOTIDE SEQUENCE [LARGE SCALE GENOMIC DNA]</scope>
    <source>
        <strain evidence="8 9">BH539</strain>
    </source>
</reference>
<dbReference type="SMART" id="SM00862">
    <property type="entry name" value="Trans_reg_C"/>
    <property type="match status" value="1"/>
</dbReference>
<dbReference type="Proteomes" id="UP000198641">
    <property type="component" value="Unassembled WGS sequence"/>
</dbReference>
<gene>
    <name evidence="8" type="ORF">SAMN05216571_10669</name>
</gene>
<evidence type="ECO:0000259" key="6">
    <source>
        <dbReference type="PROSITE" id="PS50110"/>
    </source>
</evidence>
<keyword evidence="3 5" id="KW-0238">DNA-binding</keyword>
<feature type="modified residue" description="4-aspartylphosphate" evidence="4">
    <location>
        <position position="51"/>
    </location>
</feature>
<dbReference type="InterPro" id="IPR001867">
    <property type="entry name" value="OmpR/PhoB-type_DNA-bd"/>
</dbReference>
<evidence type="ECO:0000256" key="3">
    <source>
        <dbReference type="ARBA" id="ARBA00023125"/>
    </source>
</evidence>
<evidence type="ECO:0000256" key="4">
    <source>
        <dbReference type="PROSITE-ProRule" id="PRU00169"/>
    </source>
</evidence>
<dbReference type="EMBL" id="FNCI01000006">
    <property type="protein sequence ID" value="SDG20362.1"/>
    <property type="molecule type" value="Genomic_DNA"/>
</dbReference>
<evidence type="ECO:0000256" key="2">
    <source>
        <dbReference type="ARBA" id="ARBA00023012"/>
    </source>
</evidence>
<evidence type="ECO:0000259" key="7">
    <source>
        <dbReference type="PROSITE" id="PS51755"/>
    </source>
</evidence>
<evidence type="ECO:0000256" key="5">
    <source>
        <dbReference type="PROSITE-ProRule" id="PRU01091"/>
    </source>
</evidence>
<protein>
    <submittedName>
        <fullName evidence="8">DNA-binding response regulator, OmpR family, contains REC and winged-helix (WHTH) domain</fullName>
    </submittedName>
</protein>
<feature type="DNA-binding region" description="OmpR/PhoB-type" evidence="5">
    <location>
        <begin position="126"/>
        <end position="225"/>
    </location>
</feature>
<dbReference type="InterPro" id="IPR039420">
    <property type="entry name" value="WalR-like"/>
</dbReference>
<evidence type="ECO:0000256" key="1">
    <source>
        <dbReference type="ARBA" id="ARBA00022553"/>
    </source>
</evidence>
<dbReference type="GO" id="GO:0006355">
    <property type="term" value="P:regulation of DNA-templated transcription"/>
    <property type="evidence" value="ECO:0007669"/>
    <property type="project" value="InterPro"/>
</dbReference>
<keyword evidence="9" id="KW-1185">Reference proteome</keyword>
<dbReference type="GO" id="GO:0032993">
    <property type="term" value="C:protein-DNA complex"/>
    <property type="evidence" value="ECO:0007669"/>
    <property type="project" value="TreeGrafter"/>
</dbReference>
<accession>A0A1G7SBS9</accession>
<dbReference type="SUPFAM" id="SSF52172">
    <property type="entry name" value="CheY-like"/>
    <property type="match status" value="1"/>
</dbReference>
<sequence length="235" mass="26715">MRIGVLEDDDIQQSFIELCLAKDGHEISLFQRASELRRALQHQSFDLLIIDWRLPDACGMDVTKNLRQHDGWRGLILFITASQNEEDVVMALEHGADDFIAKPLRPRELSARINALGRRAGIIAEDTAAKVGSYHLDHQQRCIRFEEHAVTLTDKEYRLATLLFTHANELLSRAHLLEVVWGMQGDISTRTIDTHISRLRRKLSLDGSHGFRLRSIYQCGYRMESVSVSSVGNPA</sequence>